<organism evidence="2 3">
    <name type="scientific">Larkinella rosea</name>
    <dbReference type="NCBI Taxonomy" id="2025312"/>
    <lineage>
        <taxon>Bacteria</taxon>
        <taxon>Pseudomonadati</taxon>
        <taxon>Bacteroidota</taxon>
        <taxon>Cytophagia</taxon>
        <taxon>Cytophagales</taxon>
        <taxon>Spirosomataceae</taxon>
        <taxon>Larkinella</taxon>
    </lineage>
</organism>
<feature type="transmembrane region" description="Helical" evidence="1">
    <location>
        <begin position="81"/>
        <end position="101"/>
    </location>
</feature>
<keyword evidence="1" id="KW-0472">Membrane</keyword>
<dbReference type="OrthoDB" id="708468at2"/>
<evidence type="ECO:0000313" key="2">
    <source>
        <dbReference type="EMBL" id="RRB01141.1"/>
    </source>
</evidence>
<name>A0A3P1BJ69_9BACT</name>
<keyword evidence="1" id="KW-1133">Transmembrane helix</keyword>
<reference evidence="2 3" key="1">
    <citation type="submission" date="2018-11" db="EMBL/GenBank/DDBJ databases">
        <authorList>
            <person name="Zhou Z."/>
            <person name="Wang G."/>
        </authorList>
    </citation>
    <scope>NUCLEOTIDE SEQUENCE [LARGE SCALE GENOMIC DNA]</scope>
    <source>
        <strain evidence="2 3">KCTC52004</strain>
    </source>
</reference>
<accession>A0A3P1BJ69</accession>
<dbReference type="EMBL" id="RQJO01000010">
    <property type="protein sequence ID" value="RRB01141.1"/>
    <property type="molecule type" value="Genomic_DNA"/>
</dbReference>
<protein>
    <recommendedName>
        <fullName evidence="4">Zinc-finger domain-containing protein</fullName>
    </recommendedName>
</protein>
<sequence length="149" mass="17165">MKNDHPADEGIQQFVLHKTDCDQRLIDHIAHCPECQRRAKLYVLLRERIEGLEKPVFEFNLTAVVMSQLSLPKYVGVFENVLSYVLVAMAGLWVGLVYYLIRPDLVKLVSALSPMFIYFFVLTAGGVFFFLLATLYADFQQKLKTLTFR</sequence>
<evidence type="ECO:0000313" key="3">
    <source>
        <dbReference type="Proteomes" id="UP000271925"/>
    </source>
</evidence>
<dbReference type="AlphaFoldDB" id="A0A3P1BJ69"/>
<feature type="transmembrane region" description="Helical" evidence="1">
    <location>
        <begin position="116"/>
        <end position="139"/>
    </location>
</feature>
<comment type="caution">
    <text evidence="2">The sequence shown here is derived from an EMBL/GenBank/DDBJ whole genome shotgun (WGS) entry which is preliminary data.</text>
</comment>
<keyword evidence="3" id="KW-1185">Reference proteome</keyword>
<proteinExistence type="predicted"/>
<dbReference type="Proteomes" id="UP000271925">
    <property type="component" value="Unassembled WGS sequence"/>
</dbReference>
<keyword evidence="1" id="KW-0812">Transmembrane</keyword>
<evidence type="ECO:0008006" key="4">
    <source>
        <dbReference type="Google" id="ProtNLM"/>
    </source>
</evidence>
<gene>
    <name evidence="2" type="ORF">EHT25_23490</name>
</gene>
<evidence type="ECO:0000256" key="1">
    <source>
        <dbReference type="SAM" id="Phobius"/>
    </source>
</evidence>
<dbReference type="RefSeq" id="WP_124877603.1">
    <property type="nucleotide sequence ID" value="NZ_RQJO01000010.1"/>
</dbReference>